<dbReference type="GO" id="GO:0016491">
    <property type="term" value="F:oxidoreductase activity"/>
    <property type="evidence" value="ECO:0007669"/>
    <property type="project" value="UniProtKB-KW"/>
</dbReference>
<evidence type="ECO:0000256" key="1">
    <source>
        <dbReference type="ARBA" id="ARBA00006484"/>
    </source>
</evidence>
<dbReference type="EMBL" id="CP032412">
    <property type="protein sequence ID" value="AYB47473.1"/>
    <property type="molecule type" value="Genomic_DNA"/>
</dbReference>
<evidence type="ECO:0000313" key="5">
    <source>
        <dbReference type="Proteomes" id="UP000266552"/>
    </source>
</evidence>
<sequence>MKRLNNKVALVTGGSRGIGKGIALRLAEEGALVVVHYGNRRDAADDVVQTIQVQGGRAIALGAGLESVDGAKGLIHSLKEELLRVTGDQHFDILVNNAGIGTSKTFEETTEESFDELLAVNVKAPFFLVQQALPLLRDGGRIVNISSGVTRIAYPHIMAYNITKGAINTFTLHLAKLLGPRGITVNAVLPGIVDTDVNAAWLHTPEGQQHAAEMSALGRIGQPSDIADVVAFLSSSDGRWVTGQMVDATGGSHL</sequence>
<dbReference type="PRINTS" id="PR00080">
    <property type="entry name" value="SDRFAMILY"/>
</dbReference>
<gene>
    <name evidence="4" type="ORF">D5F53_31075</name>
</gene>
<dbReference type="Gene3D" id="3.40.50.720">
    <property type="entry name" value="NAD(P)-binding Rossmann-like Domain"/>
    <property type="match status" value="1"/>
</dbReference>
<dbReference type="PANTHER" id="PTHR43639:SF1">
    <property type="entry name" value="SHORT-CHAIN DEHYDROGENASE_REDUCTASE FAMILY PROTEIN"/>
    <property type="match status" value="1"/>
</dbReference>
<proteinExistence type="inferred from homology"/>
<dbReference type="InterPro" id="IPR002347">
    <property type="entry name" value="SDR_fam"/>
</dbReference>
<dbReference type="InterPro" id="IPR020904">
    <property type="entry name" value="Sc_DH/Rdtase_CS"/>
</dbReference>
<dbReference type="Pfam" id="PF13561">
    <property type="entry name" value="adh_short_C2"/>
    <property type="match status" value="1"/>
</dbReference>
<dbReference type="PANTHER" id="PTHR43639">
    <property type="entry name" value="OXIDOREDUCTASE, SHORT-CHAIN DEHYDROGENASE/REDUCTASE FAMILY (AFU_ORTHOLOGUE AFUA_5G02870)"/>
    <property type="match status" value="1"/>
</dbReference>
<reference evidence="4 5" key="1">
    <citation type="submission" date="2018-09" db="EMBL/GenBank/DDBJ databases">
        <title>Genome Sequence of Paenibacillus lautus Strain E7593-69, Azo Dye-Degrading Bacteria, Isolated from Commercial Tattoo Inks.</title>
        <authorList>
            <person name="Nho S.W."/>
            <person name="Kim S.-J."/>
            <person name="Kweon O."/>
            <person name="Cerniglia C.E."/>
        </authorList>
    </citation>
    <scope>NUCLEOTIDE SEQUENCE [LARGE SCALE GENOMIC DNA]</scope>
    <source>
        <strain evidence="4 5">E7593-69</strain>
    </source>
</reference>
<organism evidence="4 5">
    <name type="scientific">Paenibacillus lautus</name>
    <name type="common">Bacillus lautus</name>
    <dbReference type="NCBI Taxonomy" id="1401"/>
    <lineage>
        <taxon>Bacteria</taxon>
        <taxon>Bacillati</taxon>
        <taxon>Bacillota</taxon>
        <taxon>Bacilli</taxon>
        <taxon>Bacillales</taxon>
        <taxon>Paenibacillaceae</taxon>
        <taxon>Paenibacillus</taxon>
    </lineage>
</organism>
<dbReference type="InterPro" id="IPR036291">
    <property type="entry name" value="NAD(P)-bd_dom_sf"/>
</dbReference>
<dbReference type="Proteomes" id="UP000266552">
    <property type="component" value="Chromosome"/>
</dbReference>
<name>A0A385TVI0_PAELA</name>
<keyword evidence="2" id="KW-0521">NADP</keyword>
<dbReference type="PRINTS" id="PR00081">
    <property type="entry name" value="GDHRDH"/>
</dbReference>
<dbReference type="FunFam" id="3.40.50.720:FF:000374">
    <property type="entry name" value="3-oxoacyl-(Acyl-carrier-protein) reductase"/>
    <property type="match status" value="1"/>
</dbReference>
<keyword evidence="3" id="KW-0560">Oxidoreductase</keyword>
<evidence type="ECO:0000313" key="4">
    <source>
        <dbReference type="EMBL" id="AYB47473.1"/>
    </source>
</evidence>
<dbReference type="PROSITE" id="PS00061">
    <property type="entry name" value="ADH_SHORT"/>
    <property type="match status" value="1"/>
</dbReference>
<accession>A0A385TVI0</accession>
<evidence type="ECO:0000256" key="3">
    <source>
        <dbReference type="ARBA" id="ARBA00023002"/>
    </source>
</evidence>
<protein>
    <submittedName>
        <fullName evidence="4">SDR family oxidoreductase</fullName>
    </submittedName>
</protein>
<dbReference type="AlphaFoldDB" id="A0A385TVI0"/>
<dbReference type="RefSeq" id="WP_119850897.1">
    <property type="nucleotide sequence ID" value="NZ_CP032412.1"/>
</dbReference>
<comment type="similarity">
    <text evidence="1">Belongs to the short-chain dehydrogenases/reductases (SDR) family.</text>
</comment>
<dbReference type="SUPFAM" id="SSF51735">
    <property type="entry name" value="NAD(P)-binding Rossmann-fold domains"/>
    <property type="match status" value="1"/>
</dbReference>
<dbReference type="KEGG" id="plw:D5F53_31075"/>
<evidence type="ECO:0000256" key="2">
    <source>
        <dbReference type="ARBA" id="ARBA00022857"/>
    </source>
</evidence>
<keyword evidence="5" id="KW-1185">Reference proteome</keyword>